<dbReference type="AlphaFoldDB" id="R7TIQ8"/>
<evidence type="ECO:0000256" key="3">
    <source>
        <dbReference type="ARBA" id="ARBA00023277"/>
    </source>
</evidence>
<proteinExistence type="inferred from homology"/>
<organism evidence="6">
    <name type="scientific">Capitella teleta</name>
    <name type="common">Polychaete worm</name>
    <dbReference type="NCBI Taxonomy" id="283909"/>
    <lineage>
        <taxon>Eukaryota</taxon>
        <taxon>Metazoa</taxon>
        <taxon>Spiralia</taxon>
        <taxon>Lophotrochozoa</taxon>
        <taxon>Annelida</taxon>
        <taxon>Polychaeta</taxon>
        <taxon>Sedentaria</taxon>
        <taxon>Scolecida</taxon>
        <taxon>Capitellidae</taxon>
        <taxon>Capitella</taxon>
    </lineage>
</organism>
<reference evidence="6 8" key="2">
    <citation type="journal article" date="2013" name="Nature">
        <title>Insights into bilaterian evolution from three spiralian genomes.</title>
        <authorList>
            <person name="Simakov O."/>
            <person name="Marletaz F."/>
            <person name="Cho S.J."/>
            <person name="Edsinger-Gonzales E."/>
            <person name="Havlak P."/>
            <person name="Hellsten U."/>
            <person name="Kuo D.H."/>
            <person name="Larsson T."/>
            <person name="Lv J."/>
            <person name="Arendt D."/>
            <person name="Savage R."/>
            <person name="Osoegawa K."/>
            <person name="de Jong P."/>
            <person name="Grimwood J."/>
            <person name="Chapman J.A."/>
            <person name="Shapiro H."/>
            <person name="Aerts A."/>
            <person name="Otillar R.P."/>
            <person name="Terry A.Y."/>
            <person name="Boore J.L."/>
            <person name="Grigoriev I.V."/>
            <person name="Lindberg D.R."/>
            <person name="Seaver E.C."/>
            <person name="Weisblat D.A."/>
            <person name="Putnam N.H."/>
            <person name="Rokhsar D.S."/>
        </authorList>
    </citation>
    <scope>NUCLEOTIDE SEQUENCE</scope>
    <source>
        <strain evidence="6 8">I ESC-2004</strain>
    </source>
</reference>
<evidence type="ECO:0000313" key="6">
    <source>
        <dbReference type="EMBL" id="ELT91426.1"/>
    </source>
</evidence>
<evidence type="ECO:0000256" key="4">
    <source>
        <dbReference type="ARBA" id="ARBA00023326"/>
    </source>
</evidence>
<keyword evidence="8" id="KW-1185">Reference proteome</keyword>
<dbReference type="EMBL" id="KB310504">
    <property type="protein sequence ID" value="ELT91426.1"/>
    <property type="molecule type" value="Genomic_DNA"/>
</dbReference>
<keyword evidence="3" id="KW-0119">Carbohydrate metabolism</keyword>
<dbReference type="SUPFAM" id="SSF51445">
    <property type="entry name" value="(Trans)glycosidases"/>
    <property type="match status" value="1"/>
</dbReference>
<dbReference type="EMBL" id="AMQN01013806">
    <property type="status" value="NOT_ANNOTATED_CDS"/>
    <property type="molecule type" value="Genomic_DNA"/>
</dbReference>
<dbReference type="InterPro" id="IPR017853">
    <property type="entry name" value="GH"/>
</dbReference>
<dbReference type="GO" id="GO:0000272">
    <property type="term" value="P:polysaccharide catabolic process"/>
    <property type="evidence" value="ECO:0007669"/>
    <property type="project" value="UniProtKB-KW"/>
</dbReference>
<gene>
    <name evidence="6" type="ORF">CAPTEDRAFT_107091</name>
</gene>
<comment type="similarity">
    <text evidence="1">Belongs to the glycosyl hydrolase 10 (cellulase F) family.</text>
</comment>
<dbReference type="HOGENOM" id="CLU_008797_1_0_1"/>
<evidence type="ECO:0000313" key="7">
    <source>
        <dbReference type="EnsemblMetazoa" id="CapteP107091"/>
    </source>
</evidence>
<dbReference type="PANTHER" id="PTHR31490">
    <property type="entry name" value="GLYCOSYL HYDROLASE"/>
    <property type="match status" value="1"/>
</dbReference>
<dbReference type="Pfam" id="PF00331">
    <property type="entry name" value="Glyco_hydro_10"/>
    <property type="match status" value="1"/>
</dbReference>
<dbReference type="PROSITE" id="PS51760">
    <property type="entry name" value="GH10_2"/>
    <property type="match status" value="1"/>
</dbReference>
<keyword evidence="4" id="KW-0624">Polysaccharide degradation</keyword>
<name>R7TIQ8_CAPTE</name>
<reference evidence="8" key="1">
    <citation type="submission" date="2012-12" db="EMBL/GenBank/DDBJ databases">
        <authorList>
            <person name="Hellsten U."/>
            <person name="Grimwood J."/>
            <person name="Chapman J.A."/>
            <person name="Shapiro H."/>
            <person name="Aerts A."/>
            <person name="Otillar R.P."/>
            <person name="Terry A.Y."/>
            <person name="Boore J.L."/>
            <person name="Simakov O."/>
            <person name="Marletaz F."/>
            <person name="Cho S.-J."/>
            <person name="Edsinger-Gonzales E."/>
            <person name="Havlak P."/>
            <person name="Kuo D.-H."/>
            <person name="Larsson T."/>
            <person name="Lv J."/>
            <person name="Arendt D."/>
            <person name="Savage R."/>
            <person name="Osoegawa K."/>
            <person name="de Jong P."/>
            <person name="Lindberg D.R."/>
            <person name="Seaver E.C."/>
            <person name="Weisblat D.A."/>
            <person name="Putnam N.H."/>
            <person name="Grigoriev I.V."/>
            <person name="Rokhsar D.S."/>
        </authorList>
    </citation>
    <scope>NUCLEOTIDE SEQUENCE</scope>
    <source>
        <strain evidence="8">I ESC-2004</strain>
    </source>
</reference>
<dbReference type="OMA" id="IREHISC"/>
<dbReference type="OrthoDB" id="1650875at2759"/>
<dbReference type="PRINTS" id="PR00134">
    <property type="entry name" value="GLHYDRLASE10"/>
</dbReference>
<dbReference type="InterPro" id="IPR044846">
    <property type="entry name" value="GH10"/>
</dbReference>
<evidence type="ECO:0000259" key="5">
    <source>
        <dbReference type="PROSITE" id="PS51760"/>
    </source>
</evidence>
<dbReference type="InterPro" id="IPR001000">
    <property type="entry name" value="GH10_dom"/>
</dbReference>
<feature type="domain" description="GH10" evidence="5">
    <location>
        <begin position="1"/>
        <end position="225"/>
    </location>
</feature>
<reference evidence="7" key="3">
    <citation type="submission" date="2015-06" db="UniProtKB">
        <authorList>
            <consortium name="EnsemblMetazoa"/>
        </authorList>
    </citation>
    <scope>IDENTIFICATION</scope>
</reference>
<protein>
    <recommendedName>
        <fullName evidence="5">GH10 domain-containing protein</fullName>
    </recommendedName>
</protein>
<dbReference type="EnsemblMetazoa" id="CapteT107091">
    <property type="protein sequence ID" value="CapteP107091"/>
    <property type="gene ID" value="CapteG107091"/>
</dbReference>
<dbReference type="Gene3D" id="3.20.20.80">
    <property type="entry name" value="Glycosidases"/>
    <property type="match status" value="1"/>
</dbReference>
<dbReference type="PANTHER" id="PTHR31490:SF1">
    <property type="entry name" value="ENDO-1,4-BETA-XYLANASE 1"/>
    <property type="match status" value="1"/>
</dbReference>
<evidence type="ECO:0000313" key="8">
    <source>
        <dbReference type="Proteomes" id="UP000014760"/>
    </source>
</evidence>
<dbReference type="GO" id="GO:0031176">
    <property type="term" value="F:endo-1,4-beta-xylanase activity"/>
    <property type="evidence" value="ECO:0007669"/>
    <property type="project" value="UniProtKB-ARBA"/>
</dbReference>
<dbReference type="Proteomes" id="UP000014760">
    <property type="component" value="Unassembled WGS sequence"/>
</dbReference>
<sequence length="284" mass="32528">MKMRGHTIAWGKEDKLPNWLLAKDQIDLSVEVQRRIEYMIEHYGGRIDNWDVLNENIEGQWLEKNTGNLEFIQSMFRLIRQLQPEADLFMNDYGIVTNGKYSSAYRRKAGLFLANGALVQGLGIQSHVRIDDIVNIEIMKHRLDLVAEAGLPLWITELDVEDFDVSSRADKLSALLRLYFSHPSMEGIIMWGFWSETNDMGLRGASLVDGSSFIENEAGAAVRKLLRDEWWTDMSKVVLGPQQVYRVFHGEHAIEIEFNGQTVWEGDMVVEKGSDTYVNINVNC</sequence>
<evidence type="ECO:0000256" key="1">
    <source>
        <dbReference type="ARBA" id="ARBA00007495"/>
    </source>
</evidence>
<keyword evidence="2" id="KW-0378">Hydrolase</keyword>
<accession>R7TIQ8</accession>
<dbReference type="SMART" id="SM00633">
    <property type="entry name" value="Glyco_10"/>
    <property type="match status" value="1"/>
</dbReference>
<evidence type="ECO:0000256" key="2">
    <source>
        <dbReference type="ARBA" id="ARBA00022801"/>
    </source>
</evidence>